<dbReference type="Pfam" id="PF03551">
    <property type="entry name" value="PadR"/>
    <property type="match status" value="1"/>
</dbReference>
<dbReference type="AlphaFoldDB" id="A0A166U8G9"/>
<dbReference type="PATRIC" id="fig|1705578.3.peg.1713"/>
<dbReference type="Gene3D" id="1.10.10.10">
    <property type="entry name" value="Winged helix-like DNA-binding domain superfamily/Winged helix DNA-binding domain"/>
    <property type="match status" value="1"/>
</dbReference>
<organism evidence="2 4">
    <name type="scientific">Clostridium coskatii</name>
    <dbReference type="NCBI Taxonomy" id="1705578"/>
    <lineage>
        <taxon>Bacteria</taxon>
        <taxon>Bacillati</taxon>
        <taxon>Bacillota</taxon>
        <taxon>Clostridia</taxon>
        <taxon>Eubacteriales</taxon>
        <taxon>Clostridiaceae</taxon>
        <taxon>Clostridium</taxon>
    </lineage>
</organism>
<reference evidence="2 4" key="1">
    <citation type="journal article" date="2015" name="Biotechnol. Bioeng.">
        <title>Genome sequence and phenotypic characterization of Caulobacter segnis.</title>
        <authorList>
            <person name="Patel S."/>
            <person name="Fletcher B."/>
            <person name="Scott D.C."/>
            <person name="Ely B."/>
        </authorList>
    </citation>
    <scope>NUCLEOTIDE SEQUENCE [LARGE SCALE GENOMIC DNA]</scope>
    <source>
        <strain evidence="2 4">PS02</strain>
    </source>
</reference>
<name>A0A166U8G9_9CLOT</name>
<dbReference type="Proteomes" id="UP000093694">
    <property type="component" value="Unassembled WGS sequence"/>
</dbReference>
<evidence type="ECO:0000313" key="5">
    <source>
        <dbReference type="Proteomes" id="UP000093694"/>
    </source>
</evidence>
<sequence>MSITSDVIRGHTETIILAHLIEKDSYGYEINKFIKEKTDNKYELKEATLYSAFRRLEKASLITSYWGDQNTGARRRYYSITELGKEVLNQNRLDWNESKELIDKLINGGNENA</sequence>
<reference evidence="3 5" key="2">
    <citation type="journal article" date="2016" name="Front. Microbiol.">
        <title>Industrial Acetogenic Biocatalysts: A Comparative Metabolic and Genomic Analysis.</title>
        <authorList>
            <person name="Bengelsdorf F."/>
            <person name="Poehlein A."/>
            <person name="Sonja S."/>
            <person name="Erz C."/>
            <person name="Hummel T."/>
            <person name="Hoffmeister S."/>
            <person name="Daniel R."/>
            <person name="Durre P."/>
        </authorList>
    </citation>
    <scope>NUCLEOTIDE SEQUENCE [LARGE SCALE GENOMIC DNA]</scope>
    <source>
        <strain evidence="3 5">PTA-10522</strain>
    </source>
</reference>
<dbReference type="SUPFAM" id="SSF46785">
    <property type="entry name" value="Winged helix' DNA-binding domain"/>
    <property type="match status" value="1"/>
</dbReference>
<feature type="domain" description="Transcription regulator PadR N-terminal" evidence="1">
    <location>
        <begin position="16"/>
        <end position="89"/>
    </location>
</feature>
<dbReference type="PANTHER" id="PTHR33169">
    <property type="entry name" value="PADR-FAMILY TRANSCRIPTIONAL REGULATOR"/>
    <property type="match status" value="1"/>
</dbReference>
<dbReference type="Proteomes" id="UP000077384">
    <property type="component" value="Unassembled WGS sequence"/>
</dbReference>
<protein>
    <submittedName>
        <fullName evidence="2">Lineage-specific thermal regulator protein</fullName>
    </submittedName>
</protein>
<keyword evidence="5" id="KW-1185">Reference proteome</keyword>
<dbReference type="InterPro" id="IPR005149">
    <property type="entry name" value="Tscrpt_reg_PadR_N"/>
</dbReference>
<evidence type="ECO:0000313" key="3">
    <source>
        <dbReference type="EMBL" id="OBR93416.1"/>
    </source>
</evidence>
<proteinExistence type="predicted"/>
<evidence type="ECO:0000313" key="4">
    <source>
        <dbReference type="Proteomes" id="UP000077384"/>
    </source>
</evidence>
<dbReference type="EMBL" id="LITQ01000002">
    <property type="protein sequence ID" value="OAA94678.1"/>
    <property type="molecule type" value="Genomic_DNA"/>
</dbReference>
<comment type="caution">
    <text evidence="2">The sequence shown here is derived from an EMBL/GenBank/DDBJ whole genome shotgun (WGS) entry which is preliminary data.</text>
</comment>
<dbReference type="PANTHER" id="PTHR33169:SF14">
    <property type="entry name" value="TRANSCRIPTIONAL REGULATOR RV3488"/>
    <property type="match status" value="1"/>
</dbReference>
<evidence type="ECO:0000259" key="1">
    <source>
        <dbReference type="Pfam" id="PF03551"/>
    </source>
</evidence>
<dbReference type="InterPro" id="IPR036390">
    <property type="entry name" value="WH_DNA-bd_sf"/>
</dbReference>
<dbReference type="EMBL" id="LROR01000053">
    <property type="protein sequence ID" value="OBR93416.1"/>
    <property type="molecule type" value="Genomic_DNA"/>
</dbReference>
<dbReference type="RefSeq" id="WP_013239922.1">
    <property type="nucleotide sequence ID" value="NZ_LITQ01000002.1"/>
</dbReference>
<gene>
    <name evidence="3" type="ORF">CLCOS_24580</name>
    <name evidence="2" type="ORF">WX73_02390</name>
</gene>
<dbReference type="InterPro" id="IPR052509">
    <property type="entry name" value="Metal_resp_DNA-bind_regulator"/>
</dbReference>
<accession>A0A166U8G9</accession>
<dbReference type="InterPro" id="IPR036388">
    <property type="entry name" value="WH-like_DNA-bd_sf"/>
</dbReference>
<evidence type="ECO:0000313" key="2">
    <source>
        <dbReference type="EMBL" id="OAA94678.1"/>
    </source>
</evidence>